<evidence type="ECO:0000313" key="1">
    <source>
        <dbReference type="EMBL" id="USD23208.1"/>
    </source>
</evidence>
<gene>
    <name evidence="1" type="ORF">MJO52_08745</name>
</gene>
<dbReference type="RefSeq" id="WP_252085554.1">
    <property type="nucleotide sequence ID" value="NZ_CP092418.1"/>
</dbReference>
<dbReference type="SUPFAM" id="SSF55331">
    <property type="entry name" value="Tautomerase/MIF"/>
    <property type="match status" value="1"/>
</dbReference>
<sequence>MPHVTITTVKELVDERVKKELLQKISDIMVEVEGGGDESFRQHVWVSLDLVEAENWSLGGQILTKEMALQIKEKADSSRAL</sequence>
<accession>A0ABY4VFX6</accession>
<dbReference type="Proteomes" id="UP001055658">
    <property type="component" value="Chromosome"/>
</dbReference>
<evidence type="ECO:0000313" key="2">
    <source>
        <dbReference type="Proteomes" id="UP001055658"/>
    </source>
</evidence>
<name>A0ABY4VFX6_9GAMM</name>
<dbReference type="InterPro" id="IPR014347">
    <property type="entry name" value="Tautomerase/MIF_sf"/>
</dbReference>
<dbReference type="EMBL" id="CP092418">
    <property type="protein sequence ID" value="USD23208.1"/>
    <property type="molecule type" value="Genomic_DNA"/>
</dbReference>
<reference evidence="1" key="1">
    <citation type="submission" date="2022-02" db="EMBL/GenBank/DDBJ databases">
        <title>Coral-associated bacteria.</title>
        <authorList>
            <person name="Tang K."/>
            <person name="Wang X."/>
        </authorList>
    </citation>
    <scope>NUCLEOTIDE SEQUENCE</scope>
    <source>
        <strain evidence="1">SCSIO 43006</strain>
    </source>
</reference>
<dbReference type="Gene3D" id="3.30.429.10">
    <property type="entry name" value="Macrophage Migration Inhibitory Factor"/>
    <property type="match status" value="1"/>
</dbReference>
<organism evidence="1 2">
    <name type="scientific">Microbulbifer variabilis</name>
    <dbReference type="NCBI Taxonomy" id="266805"/>
    <lineage>
        <taxon>Bacteria</taxon>
        <taxon>Pseudomonadati</taxon>
        <taxon>Pseudomonadota</taxon>
        <taxon>Gammaproteobacteria</taxon>
        <taxon>Cellvibrionales</taxon>
        <taxon>Microbulbiferaceae</taxon>
        <taxon>Microbulbifer</taxon>
    </lineage>
</organism>
<protein>
    <submittedName>
        <fullName evidence="1">Tautomerase family protein</fullName>
    </submittedName>
</protein>
<proteinExistence type="predicted"/>
<keyword evidence="2" id="KW-1185">Reference proteome</keyword>